<organism evidence="2 3">
    <name type="scientific">Artemia franciscana</name>
    <name type="common">Brine shrimp</name>
    <name type="synonym">Artemia sanfranciscana</name>
    <dbReference type="NCBI Taxonomy" id="6661"/>
    <lineage>
        <taxon>Eukaryota</taxon>
        <taxon>Metazoa</taxon>
        <taxon>Ecdysozoa</taxon>
        <taxon>Arthropoda</taxon>
        <taxon>Crustacea</taxon>
        <taxon>Branchiopoda</taxon>
        <taxon>Anostraca</taxon>
        <taxon>Artemiidae</taxon>
        <taxon>Artemia</taxon>
    </lineage>
</organism>
<dbReference type="Proteomes" id="UP001187531">
    <property type="component" value="Unassembled WGS sequence"/>
</dbReference>
<protein>
    <submittedName>
        <fullName evidence="2">Uncharacterized protein</fullName>
    </submittedName>
</protein>
<sequence>MSVMIRLLASKRMESPKKFDVPRLKDPAVVEQSCLQLSNRFTALKHEHSNEPPEDGNSSGSSVNEYWQKFRNALQEVALKILGGVKRNRRQWMSEETIRLATKKSQLPSRHSPEF</sequence>
<comment type="caution">
    <text evidence="2">The sequence shown here is derived from an EMBL/GenBank/DDBJ whole genome shotgun (WGS) entry which is preliminary data.</text>
</comment>
<gene>
    <name evidence="2" type="ORF">QYM36_007635</name>
</gene>
<accession>A0AA88LH80</accession>
<dbReference type="AlphaFoldDB" id="A0AA88LH80"/>
<evidence type="ECO:0000256" key="1">
    <source>
        <dbReference type="SAM" id="MobiDB-lite"/>
    </source>
</evidence>
<reference evidence="2" key="1">
    <citation type="submission" date="2023-07" db="EMBL/GenBank/DDBJ databases">
        <title>Chromosome-level genome assembly of Artemia franciscana.</title>
        <authorList>
            <person name="Jo E."/>
        </authorList>
    </citation>
    <scope>NUCLEOTIDE SEQUENCE</scope>
    <source>
        <tissue evidence="2">Whole body</tissue>
    </source>
</reference>
<dbReference type="EMBL" id="JAVRJZ010000001">
    <property type="protein sequence ID" value="KAK2726854.1"/>
    <property type="molecule type" value="Genomic_DNA"/>
</dbReference>
<keyword evidence="3" id="KW-1185">Reference proteome</keyword>
<evidence type="ECO:0000313" key="2">
    <source>
        <dbReference type="EMBL" id="KAK2726854.1"/>
    </source>
</evidence>
<proteinExistence type="predicted"/>
<feature type="region of interest" description="Disordered" evidence="1">
    <location>
        <begin position="44"/>
        <end position="63"/>
    </location>
</feature>
<evidence type="ECO:0000313" key="3">
    <source>
        <dbReference type="Proteomes" id="UP001187531"/>
    </source>
</evidence>
<name>A0AA88LH80_ARTSF</name>